<dbReference type="Proteomes" id="UP000199019">
    <property type="component" value="Unassembled WGS sequence"/>
</dbReference>
<reference evidence="2" key="1">
    <citation type="submission" date="2016-10" db="EMBL/GenBank/DDBJ databases">
        <authorList>
            <person name="Varghese N."/>
            <person name="Submissions S."/>
        </authorList>
    </citation>
    <scope>NUCLEOTIDE SEQUENCE [LARGE SCALE GENOMIC DNA]</scope>
    <source>
        <strain evidence="2">CGMCC 1.6963</strain>
    </source>
</reference>
<dbReference type="AlphaFoldDB" id="A0A1H9XCT9"/>
<organism evidence="1 2">
    <name type="scientific">Pedococcus cremeus</name>
    <dbReference type="NCBI Taxonomy" id="587636"/>
    <lineage>
        <taxon>Bacteria</taxon>
        <taxon>Bacillati</taxon>
        <taxon>Actinomycetota</taxon>
        <taxon>Actinomycetes</taxon>
        <taxon>Micrococcales</taxon>
        <taxon>Intrasporangiaceae</taxon>
        <taxon>Pedococcus</taxon>
    </lineage>
</organism>
<protein>
    <recommendedName>
        <fullName evidence="3">SAF domain-containing protein</fullName>
    </recommendedName>
</protein>
<keyword evidence="2" id="KW-1185">Reference proteome</keyword>
<evidence type="ECO:0008006" key="3">
    <source>
        <dbReference type="Google" id="ProtNLM"/>
    </source>
</evidence>
<dbReference type="RefSeq" id="WP_091761401.1">
    <property type="nucleotide sequence ID" value="NZ_FOHB01000007.1"/>
</dbReference>
<sequence length="223" mass="23277">MPDIATPKASRLQKPSWKDTRLLVGILLVLAATVLGSLTMAAADDRVPMYAAATELVPGQPLRADRLTRVDVQLGDRSESYLSAASALPSDVYVLREVRPGELIPRSAIGSQDAVGLQPLTLVVDARSAAPLVVGSVVDVYVNPVDPKGDTAGRDFAGAELALESATVAGVPKTGGRLSGTEAQRAVQVMVPKDRIRDLIGQVDLGARVTLVPVPGSRLGGEQ</sequence>
<dbReference type="OrthoDB" id="5192391at2"/>
<gene>
    <name evidence="1" type="ORF">SAMN05216199_3676</name>
</gene>
<dbReference type="EMBL" id="FOHB01000007">
    <property type="protein sequence ID" value="SES43955.1"/>
    <property type="molecule type" value="Genomic_DNA"/>
</dbReference>
<dbReference type="STRING" id="587636.SAMN05216199_3676"/>
<proteinExistence type="predicted"/>
<name>A0A1H9XCT9_9MICO</name>
<evidence type="ECO:0000313" key="2">
    <source>
        <dbReference type="Proteomes" id="UP000199019"/>
    </source>
</evidence>
<accession>A0A1H9XCT9</accession>
<evidence type="ECO:0000313" key="1">
    <source>
        <dbReference type="EMBL" id="SES43955.1"/>
    </source>
</evidence>